<protein>
    <submittedName>
        <fullName evidence="2">Phytanoyl-CoA dioxygenase family protein</fullName>
    </submittedName>
</protein>
<dbReference type="SUPFAM" id="SSF51197">
    <property type="entry name" value="Clavaminate synthase-like"/>
    <property type="match status" value="1"/>
</dbReference>
<dbReference type="GO" id="GO:0005506">
    <property type="term" value="F:iron ion binding"/>
    <property type="evidence" value="ECO:0007669"/>
    <property type="project" value="UniProtKB-ARBA"/>
</dbReference>
<evidence type="ECO:0000313" key="2">
    <source>
        <dbReference type="EMBL" id="TDF93768.1"/>
    </source>
</evidence>
<dbReference type="OrthoDB" id="9814777at2"/>
<dbReference type="Pfam" id="PF05721">
    <property type="entry name" value="PhyH"/>
    <property type="match status" value="1"/>
</dbReference>
<dbReference type="AlphaFoldDB" id="A0A4R5KGF3"/>
<evidence type="ECO:0000313" key="3">
    <source>
        <dbReference type="Proteomes" id="UP000295636"/>
    </source>
</evidence>
<organism evidence="2 3">
    <name type="scientific">Paenibacillus piri</name>
    <dbReference type="NCBI Taxonomy" id="2547395"/>
    <lineage>
        <taxon>Bacteria</taxon>
        <taxon>Bacillati</taxon>
        <taxon>Bacillota</taxon>
        <taxon>Bacilli</taxon>
        <taxon>Bacillales</taxon>
        <taxon>Paenibacillaceae</taxon>
        <taxon>Paenibacillus</taxon>
    </lineage>
</organism>
<evidence type="ECO:0000256" key="1">
    <source>
        <dbReference type="SAM" id="MobiDB-lite"/>
    </source>
</evidence>
<keyword evidence="2" id="KW-0223">Dioxygenase</keyword>
<dbReference type="PANTHER" id="PTHR20883">
    <property type="entry name" value="PHYTANOYL-COA DIOXYGENASE DOMAIN CONTAINING 1"/>
    <property type="match status" value="1"/>
</dbReference>
<dbReference type="GO" id="GO:0016706">
    <property type="term" value="F:2-oxoglutarate-dependent dioxygenase activity"/>
    <property type="evidence" value="ECO:0007669"/>
    <property type="project" value="UniProtKB-ARBA"/>
</dbReference>
<comment type="caution">
    <text evidence="2">The sequence shown here is derived from an EMBL/GenBank/DDBJ whole genome shotgun (WGS) entry which is preliminary data.</text>
</comment>
<keyword evidence="2" id="KW-0560">Oxidoreductase</keyword>
<dbReference type="EMBL" id="SMRT01000015">
    <property type="protein sequence ID" value="TDF93768.1"/>
    <property type="molecule type" value="Genomic_DNA"/>
</dbReference>
<dbReference type="Proteomes" id="UP000295636">
    <property type="component" value="Unassembled WGS sequence"/>
</dbReference>
<proteinExistence type="predicted"/>
<sequence length="303" mass="34619">MKSDGSQRRKQNMENNKDARTLYSYENQEEQQLALTIAQTLYRYDNVESDRIRTAEQLTEHQVKRFWERGYLVIDEVLNGQEISDSIEALMDILFDRSLGSKVQYVKPKSELRTEEERELAARKVHDYVDHEPRLRQIAYQAGIMGVMEKLFGEGAKVVQDQALLKPPTGGAEKPWHQDMAYGPLAFDKSVIGIWIALDPAELDNGCMHVIPYSHRDGAIPHYAVRDWQLCDLSVQVERDVAVPLKPGGALIFSGLLHHGTPPNLSTKRRRALQIHYAPESARKLTPQEYKKLFTNEMTGAEC</sequence>
<reference evidence="2 3" key="1">
    <citation type="submission" date="2019-03" db="EMBL/GenBank/DDBJ databases">
        <title>This is whole genome sequence of Paenibacillus sp MS74 strain.</title>
        <authorList>
            <person name="Trinh H.N."/>
        </authorList>
    </citation>
    <scope>NUCLEOTIDE SEQUENCE [LARGE SCALE GENOMIC DNA]</scope>
    <source>
        <strain evidence="2 3">MS74</strain>
    </source>
</reference>
<dbReference type="Gene3D" id="2.60.120.620">
    <property type="entry name" value="q2cbj1_9rhob like domain"/>
    <property type="match status" value="1"/>
</dbReference>
<dbReference type="InterPro" id="IPR008775">
    <property type="entry name" value="Phytyl_CoA_dOase-like"/>
</dbReference>
<keyword evidence="3" id="KW-1185">Reference proteome</keyword>
<gene>
    <name evidence="2" type="ORF">E1757_25585</name>
</gene>
<dbReference type="PANTHER" id="PTHR20883:SF46">
    <property type="entry name" value="PHYTANOYL-COA HYDROXYLASE"/>
    <property type="match status" value="1"/>
</dbReference>
<accession>A0A4R5KGF3</accession>
<feature type="region of interest" description="Disordered" evidence="1">
    <location>
        <begin position="1"/>
        <end position="20"/>
    </location>
</feature>
<name>A0A4R5KGF3_9BACL</name>